<dbReference type="Proteomes" id="UP000887563">
    <property type="component" value="Unplaced"/>
</dbReference>
<dbReference type="WBParaSite" id="Minc3s00884g18481">
    <property type="protein sequence ID" value="Minc3s00884g18481"/>
    <property type="gene ID" value="Minc3s00884g18481"/>
</dbReference>
<reference evidence="2" key="1">
    <citation type="submission" date="2022-11" db="UniProtKB">
        <authorList>
            <consortium name="WormBaseParasite"/>
        </authorList>
    </citation>
    <scope>IDENTIFICATION</scope>
</reference>
<sequence>MGKSPMLASAKYGQKPHVSFGEIWATVQRLNSNALVYMPIKRCPSSCQARRRTAVVPLVRCNDLLVLNALREYPEAVKIFKRPVF</sequence>
<accession>A0A914LTV3</accession>
<evidence type="ECO:0000313" key="1">
    <source>
        <dbReference type="Proteomes" id="UP000887563"/>
    </source>
</evidence>
<evidence type="ECO:0000313" key="2">
    <source>
        <dbReference type="WBParaSite" id="Minc3s00884g18481"/>
    </source>
</evidence>
<proteinExistence type="predicted"/>
<protein>
    <submittedName>
        <fullName evidence="2">Uncharacterized protein</fullName>
    </submittedName>
</protein>
<keyword evidence="1" id="KW-1185">Reference proteome</keyword>
<organism evidence="1 2">
    <name type="scientific">Meloidogyne incognita</name>
    <name type="common">Southern root-knot nematode worm</name>
    <name type="synonym">Oxyuris incognita</name>
    <dbReference type="NCBI Taxonomy" id="6306"/>
    <lineage>
        <taxon>Eukaryota</taxon>
        <taxon>Metazoa</taxon>
        <taxon>Ecdysozoa</taxon>
        <taxon>Nematoda</taxon>
        <taxon>Chromadorea</taxon>
        <taxon>Rhabditida</taxon>
        <taxon>Tylenchina</taxon>
        <taxon>Tylenchomorpha</taxon>
        <taxon>Tylenchoidea</taxon>
        <taxon>Meloidogynidae</taxon>
        <taxon>Meloidogyninae</taxon>
        <taxon>Meloidogyne</taxon>
        <taxon>Meloidogyne incognita group</taxon>
    </lineage>
</organism>
<name>A0A914LTV3_MELIC</name>
<dbReference type="AlphaFoldDB" id="A0A914LTV3"/>